<dbReference type="PANTHER" id="PTHR10884">
    <property type="entry name" value="NADH DEHYDROGENASE UBIQUINONE IRON-SULFUR PROTEIN 3"/>
    <property type="match status" value="1"/>
</dbReference>
<dbReference type="InterPro" id="IPR037232">
    <property type="entry name" value="NADH_quin_OxRdtase_su_C/D-like"/>
</dbReference>
<evidence type="ECO:0000259" key="2">
    <source>
        <dbReference type="Pfam" id="PF00329"/>
    </source>
</evidence>
<sequence>MKPKDVALQGILPGKISVFHPEISETADMVEVIVKPDDVVAICDKLRNDADLEFDYLLCLCVVDYVEHLQIVYHLYSTTHKHKLVLKISVPPEEPKVKSVISIWPSSDWFERESHDLFGVLFDGHPDMSPLLLYDGFEGYPGLKSFDFHDYTEW</sequence>
<dbReference type="EMBL" id="UINC01033974">
    <property type="protein sequence ID" value="SVB24091.1"/>
    <property type="molecule type" value="Genomic_DNA"/>
</dbReference>
<comment type="similarity">
    <text evidence="1">Belongs to the complex I 30 kDa subunit family.</text>
</comment>
<dbReference type="Pfam" id="PF00329">
    <property type="entry name" value="Complex1_30kDa"/>
    <property type="match status" value="1"/>
</dbReference>
<feature type="domain" description="NADH:ubiquinone oxidoreductase 30kDa subunit" evidence="2">
    <location>
        <begin position="33"/>
        <end position="151"/>
    </location>
</feature>
<evidence type="ECO:0000313" key="3">
    <source>
        <dbReference type="EMBL" id="SVB24091.1"/>
    </source>
</evidence>
<dbReference type="Gene3D" id="3.30.460.80">
    <property type="entry name" value="NADH:ubiquinone oxidoreductase, 30kDa subunit"/>
    <property type="match status" value="1"/>
</dbReference>
<accession>A0A382CEH8</accession>
<dbReference type="GO" id="GO:0008137">
    <property type="term" value="F:NADH dehydrogenase (ubiquinone) activity"/>
    <property type="evidence" value="ECO:0007669"/>
    <property type="project" value="InterPro"/>
</dbReference>
<dbReference type="InterPro" id="IPR001268">
    <property type="entry name" value="NADH_UbQ_OxRdtase_30kDa_su"/>
</dbReference>
<dbReference type="AlphaFoldDB" id="A0A382CEH8"/>
<gene>
    <name evidence="3" type="ORF">METZ01_LOCUS176945</name>
</gene>
<proteinExistence type="inferred from homology"/>
<dbReference type="PANTHER" id="PTHR10884:SF14">
    <property type="entry name" value="NADH DEHYDROGENASE [UBIQUINONE] IRON-SULFUR PROTEIN 3, MITOCHONDRIAL"/>
    <property type="match status" value="1"/>
</dbReference>
<reference evidence="3" key="1">
    <citation type="submission" date="2018-05" db="EMBL/GenBank/DDBJ databases">
        <authorList>
            <person name="Lanie J.A."/>
            <person name="Ng W.-L."/>
            <person name="Kazmierczak K.M."/>
            <person name="Andrzejewski T.M."/>
            <person name="Davidsen T.M."/>
            <person name="Wayne K.J."/>
            <person name="Tettelin H."/>
            <person name="Glass J.I."/>
            <person name="Rusch D."/>
            <person name="Podicherti R."/>
            <person name="Tsui H.-C.T."/>
            <person name="Winkler M.E."/>
        </authorList>
    </citation>
    <scope>NUCLEOTIDE SEQUENCE</scope>
</reference>
<name>A0A382CEH8_9ZZZZ</name>
<evidence type="ECO:0000256" key="1">
    <source>
        <dbReference type="ARBA" id="ARBA00007569"/>
    </source>
</evidence>
<protein>
    <recommendedName>
        <fullName evidence="2">NADH:ubiquinone oxidoreductase 30kDa subunit domain-containing protein</fullName>
    </recommendedName>
</protein>
<dbReference type="SUPFAM" id="SSF143243">
    <property type="entry name" value="Nqo5-like"/>
    <property type="match status" value="1"/>
</dbReference>
<organism evidence="3">
    <name type="scientific">marine metagenome</name>
    <dbReference type="NCBI Taxonomy" id="408172"/>
    <lineage>
        <taxon>unclassified sequences</taxon>
        <taxon>metagenomes</taxon>
        <taxon>ecological metagenomes</taxon>
    </lineage>
</organism>